<accession>A0A7T4QXY0</accession>
<evidence type="ECO:0008006" key="3">
    <source>
        <dbReference type="Google" id="ProtNLM"/>
    </source>
</evidence>
<keyword evidence="2" id="KW-1185">Reference proteome</keyword>
<dbReference type="RefSeq" id="WP_198568243.1">
    <property type="nucleotide sequence ID" value="NZ_CP066167.1"/>
</dbReference>
<dbReference type="KEGG" id="snan:I6N98_10070"/>
<dbReference type="EMBL" id="CP066167">
    <property type="protein sequence ID" value="QQD16741.1"/>
    <property type="molecule type" value="Genomic_DNA"/>
</dbReference>
<evidence type="ECO:0000313" key="1">
    <source>
        <dbReference type="EMBL" id="QQD16741.1"/>
    </source>
</evidence>
<sequence length="156" mass="17989">MYLLIAIGVLAFMLAPIIWIVPTPSQKRQARLRERARQLGLEVKVATLPQTRRARARREPERQILRYTHPVQKPARADHWHYWLVQSEPEDTTAPADIADRLQRERDKWPKGTVLIEGSPRGLGVYWKESGADIPEVENLATMMAKLVKELHLEQG</sequence>
<dbReference type="Proteomes" id="UP000596063">
    <property type="component" value="Chromosome"/>
</dbReference>
<name>A0A7T4QXY0_9GAMM</name>
<gene>
    <name evidence="1" type="ORF">I6N98_10070</name>
</gene>
<dbReference type="AlphaFoldDB" id="A0A7T4QXY0"/>
<organism evidence="1 2">
    <name type="scientific">Spongiibacter nanhainus</name>
    <dbReference type="NCBI Taxonomy" id="2794344"/>
    <lineage>
        <taxon>Bacteria</taxon>
        <taxon>Pseudomonadati</taxon>
        <taxon>Pseudomonadota</taxon>
        <taxon>Gammaproteobacteria</taxon>
        <taxon>Cellvibrionales</taxon>
        <taxon>Spongiibacteraceae</taxon>
        <taxon>Spongiibacter</taxon>
    </lineage>
</organism>
<protein>
    <recommendedName>
        <fullName evidence="3">Preprotein translocase subunit YajC</fullName>
    </recommendedName>
</protein>
<proteinExistence type="predicted"/>
<evidence type="ECO:0000313" key="2">
    <source>
        <dbReference type="Proteomes" id="UP000596063"/>
    </source>
</evidence>
<reference evidence="1 2" key="1">
    <citation type="submission" date="2020-12" db="EMBL/GenBank/DDBJ databases">
        <authorList>
            <person name="Shan Y."/>
        </authorList>
    </citation>
    <scope>NUCLEOTIDE SEQUENCE [LARGE SCALE GENOMIC DNA]</scope>
    <source>
        <strain evidence="2">csc3.9</strain>
    </source>
</reference>